<dbReference type="Pfam" id="PF15383">
    <property type="entry name" value="TMEM237"/>
    <property type="match status" value="1"/>
</dbReference>
<proteinExistence type="inferred from homology"/>
<keyword evidence="6 12" id="KW-1133">Transmembrane helix</keyword>
<evidence type="ECO:0000256" key="12">
    <source>
        <dbReference type="SAM" id="Phobius"/>
    </source>
</evidence>
<dbReference type="EMBL" id="JABFTP020000001">
    <property type="protein sequence ID" value="KAL3266239.1"/>
    <property type="molecule type" value="Genomic_DNA"/>
</dbReference>
<feature type="compositionally biased region" description="Basic residues" evidence="11">
    <location>
        <begin position="183"/>
        <end position="192"/>
    </location>
</feature>
<evidence type="ECO:0000256" key="6">
    <source>
        <dbReference type="ARBA" id="ARBA00022989"/>
    </source>
</evidence>
<evidence type="ECO:0000256" key="11">
    <source>
        <dbReference type="SAM" id="MobiDB-lite"/>
    </source>
</evidence>
<dbReference type="PANTHER" id="PTHR28388:SF1">
    <property type="entry name" value="TRANSMEMBRANE PROTEIN 237"/>
    <property type="match status" value="1"/>
</dbReference>
<evidence type="ECO:0000313" key="14">
    <source>
        <dbReference type="Proteomes" id="UP001516400"/>
    </source>
</evidence>
<evidence type="ECO:0000256" key="3">
    <source>
        <dbReference type="ARBA" id="ARBA00008783"/>
    </source>
</evidence>
<protein>
    <submittedName>
        <fullName evidence="13">Uncharacterized protein</fullName>
    </submittedName>
</protein>
<evidence type="ECO:0000256" key="9">
    <source>
        <dbReference type="ARBA" id="ARBA00023273"/>
    </source>
</evidence>
<dbReference type="PANTHER" id="PTHR28388">
    <property type="entry name" value="TRANSMEMBRANE PROTEIN 237"/>
    <property type="match status" value="1"/>
</dbReference>
<dbReference type="GO" id="GO:0030030">
    <property type="term" value="P:cell projection organization"/>
    <property type="evidence" value="ECO:0007669"/>
    <property type="project" value="UniProtKB-KW"/>
</dbReference>
<feature type="transmembrane region" description="Helical" evidence="12">
    <location>
        <begin position="374"/>
        <end position="391"/>
    </location>
</feature>
<keyword evidence="5" id="KW-0970">Cilium biogenesis/degradation</keyword>
<comment type="function">
    <text evidence="10">Component of the transition zone in primary cilia. Required for ciliogenesis.</text>
</comment>
<gene>
    <name evidence="13" type="ORF">HHI36_010420</name>
</gene>
<evidence type="ECO:0000256" key="7">
    <source>
        <dbReference type="ARBA" id="ARBA00023069"/>
    </source>
</evidence>
<accession>A0ABD2MIR1</accession>
<name>A0ABD2MIR1_9CUCU</name>
<feature type="region of interest" description="Disordered" evidence="11">
    <location>
        <begin position="31"/>
        <end position="58"/>
    </location>
</feature>
<evidence type="ECO:0000256" key="8">
    <source>
        <dbReference type="ARBA" id="ARBA00023136"/>
    </source>
</evidence>
<feature type="region of interest" description="Disordered" evidence="11">
    <location>
        <begin position="182"/>
        <end position="245"/>
    </location>
</feature>
<dbReference type="AlphaFoldDB" id="A0ABD2MIR1"/>
<comment type="similarity">
    <text evidence="3">Belongs to the TMEM237 family.</text>
</comment>
<feature type="compositionally biased region" description="Basic and acidic residues" evidence="11">
    <location>
        <begin position="31"/>
        <end position="40"/>
    </location>
</feature>
<evidence type="ECO:0000256" key="2">
    <source>
        <dbReference type="ARBA" id="ARBA00004141"/>
    </source>
</evidence>
<evidence type="ECO:0000256" key="1">
    <source>
        <dbReference type="ARBA" id="ARBA00004138"/>
    </source>
</evidence>
<comment type="subcellular location">
    <subcellularLocation>
        <location evidence="1">Cell projection</location>
        <location evidence="1">Cilium</location>
    </subcellularLocation>
    <subcellularLocation>
        <location evidence="2">Membrane</location>
        <topology evidence="2">Multi-pass membrane protein</topology>
    </subcellularLocation>
</comment>
<keyword evidence="9" id="KW-0966">Cell projection</keyword>
<feature type="transmembrane region" description="Helical" evidence="12">
    <location>
        <begin position="467"/>
        <end position="487"/>
    </location>
</feature>
<feature type="transmembrane region" description="Helical" evidence="12">
    <location>
        <begin position="334"/>
        <end position="354"/>
    </location>
</feature>
<organism evidence="13 14">
    <name type="scientific">Cryptolaemus montrouzieri</name>
    <dbReference type="NCBI Taxonomy" id="559131"/>
    <lineage>
        <taxon>Eukaryota</taxon>
        <taxon>Metazoa</taxon>
        <taxon>Ecdysozoa</taxon>
        <taxon>Arthropoda</taxon>
        <taxon>Hexapoda</taxon>
        <taxon>Insecta</taxon>
        <taxon>Pterygota</taxon>
        <taxon>Neoptera</taxon>
        <taxon>Endopterygota</taxon>
        <taxon>Coleoptera</taxon>
        <taxon>Polyphaga</taxon>
        <taxon>Cucujiformia</taxon>
        <taxon>Coccinelloidea</taxon>
        <taxon>Coccinellidae</taxon>
        <taxon>Scymninae</taxon>
        <taxon>Scymnini</taxon>
        <taxon>Cryptolaemus</taxon>
    </lineage>
</organism>
<evidence type="ECO:0000313" key="13">
    <source>
        <dbReference type="EMBL" id="KAL3266239.1"/>
    </source>
</evidence>
<dbReference type="GO" id="GO:0005929">
    <property type="term" value="C:cilium"/>
    <property type="evidence" value="ECO:0007669"/>
    <property type="project" value="UniProtKB-SubCell"/>
</dbReference>
<dbReference type="InterPro" id="IPR029409">
    <property type="entry name" value="TMEM237"/>
</dbReference>
<keyword evidence="4 12" id="KW-0812">Transmembrane</keyword>
<dbReference type="GO" id="GO:0016020">
    <property type="term" value="C:membrane"/>
    <property type="evidence" value="ECO:0007669"/>
    <property type="project" value="UniProtKB-SubCell"/>
</dbReference>
<feature type="compositionally biased region" description="Basic residues" evidence="11">
    <location>
        <begin position="210"/>
        <end position="219"/>
    </location>
</feature>
<evidence type="ECO:0000256" key="4">
    <source>
        <dbReference type="ARBA" id="ARBA00022692"/>
    </source>
</evidence>
<sequence length="509" mass="59576">MSSKLSPRSRKLRLKGDPKYETVVQVHRILKSDTSSERDNLSNLSTSRTDYSEDGESNKAFQMEEYNENHNLQNHNTPSREISVDSETQINTKILSLIETEMKRDINKHSHFTDSRPQSLSFYEDEKIPEELSGNLELLSPEERKHYRKRRDHLQLDSDERKAYNAIQDLYNARDIDEIASNKKSKSKKKRHADTELGIGDSREIMIPKEKKKSKKKKRESNSPMTSSNKKKHRRREEENDSKNDITMALEELQDDVFENCIGNEDHNKVRKVREHPDCSERLYIQKKNKFEVSNRPSAKAMYEDPNYPDDYPQKRAKAPLNVAIFIQKNCMKIFLPCHGLLAGLAFGQWLYLITNSYYQNVNFLHFYSHYNDVYITFFYLLITICLVSSFDRIDIAHINKRHCFDFSMSYRIIGIIVIILYAVGLTLHLSVSDIENKLGMLAENNVTVVDLNVTSSEIRRWNHVSLWRFIFVLLPWILVAATASDLDNMLYVHLKSMLKYLPENCLCR</sequence>
<keyword evidence="8 12" id="KW-0472">Membrane</keyword>
<dbReference type="Proteomes" id="UP001516400">
    <property type="component" value="Unassembled WGS sequence"/>
</dbReference>
<feature type="transmembrane region" description="Helical" evidence="12">
    <location>
        <begin position="411"/>
        <end position="432"/>
    </location>
</feature>
<reference evidence="13 14" key="1">
    <citation type="journal article" date="2021" name="BMC Biol.">
        <title>Horizontally acquired antibacterial genes associated with adaptive radiation of ladybird beetles.</title>
        <authorList>
            <person name="Li H.S."/>
            <person name="Tang X.F."/>
            <person name="Huang Y.H."/>
            <person name="Xu Z.Y."/>
            <person name="Chen M.L."/>
            <person name="Du X.Y."/>
            <person name="Qiu B.Y."/>
            <person name="Chen P.T."/>
            <person name="Zhang W."/>
            <person name="Slipinski A."/>
            <person name="Escalona H.E."/>
            <person name="Waterhouse R.M."/>
            <person name="Zwick A."/>
            <person name="Pang H."/>
        </authorList>
    </citation>
    <scope>NUCLEOTIDE SEQUENCE [LARGE SCALE GENOMIC DNA]</scope>
    <source>
        <strain evidence="13">SYSU2018</strain>
    </source>
</reference>
<evidence type="ECO:0000256" key="10">
    <source>
        <dbReference type="ARBA" id="ARBA00025631"/>
    </source>
</evidence>
<evidence type="ECO:0000256" key="5">
    <source>
        <dbReference type="ARBA" id="ARBA00022794"/>
    </source>
</evidence>
<keyword evidence="7" id="KW-0969">Cilium</keyword>
<keyword evidence="14" id="KW-1185">Reference proteome</keyword>
<comment type="caution">
    <text evidence="13">The sequence shown here is derived from an EMBL/GenBank/DDBJ whole genome shotgun (WGS) entry which is preliminary data.</text>
</comment>